<protein>
    <submittedName>
        <fullName evidence="2">Uncharacterized protein</fullName>
    </submittedName>
</protein>
<dbReference type="Proteomes" id="UP001497516">
    <property type="component" value="Chromosome 10"/>
</dbReference>
<feature type="region of interest" description="Disordered" evidence="1">
    <location>
        <begin position="30"/>
        <end position="96"/>
    </location>
</feature>
<accession>A0AAV2CVV1</accession>
<evidence type="ECO:0000313" key="2">
    <source>
        <dbReference type="EMBL" id="CAL1360483.1"/>
    </source>
</evidence>
<name>A0AAV2CVV1_9ROSI</name>
<proteinExistence type="predicted"/>
<evidence type="ECO:0000313" key="3">
    <source>
        <dbReference type="Proteomes" id="UP001497516"/>
    </source>
</evidence>
<dbReference type="AlphaFoldDB" id="A0AAV2CVV1"/>
<organism evidence="2 3">
    <name type="scientific">Linum trigynum</name>
    <dbReference type="NCBI Taxonomy" id="586398"/>
    <lineage>
        <taxon>Eukaryota</taxon>
        <taxon>Viridiplantae</taxon>
        <taxon>Streptophyta</taxon>
        <taxon>Embryophyta</taxon>
        <taxon>Tracheophyta</taxon>
        <taxon>Spermatophyta</taxon>
        <taxon>Magnoliopsida</taxon>
        <taxon>eudicotyledons</taxon>
        <taxon>Gunneridae</taxon>
        <taxon>Pentapetalae</taxon>
        <taxon>rosids</taxon>
        <taxon>fabids</taxon>
        <taxon>Malpighiales</taxon>
        <taxon>Linaceae</taxon>
        <taxon>Linum</taxon>
    </lineage>
</organism>
<feature type="compositionally biased region" description="Basic and acidic residues" evidence="1">
    <location>
        <begin position="72"/>
        <end position="87"/>
    </location>
</feature>
<keyword evidence="3" id="KW-1185">Reference proteome</keyword>
<dbReference type="EMBL" id="OZ034814">
    <property type="protein sequence ID" value="CAL1360483.1"/>
    <property type="molecule type" value="Genomic_DNA"/>
</dbReference>
<reference evidence="2 3" key="1">
    <citation type="submission" date="2024-04" db="EMBL/GenBank/DDBJ databases">
        <authorList>
            <person name="Fracassetti M."/>
        </authorList>
    </citation>
    <scope>NUCLEOTIDE SEQUENCE [LARGE SCALE GENOMIC DNA]</scope>
</reference>
<feature type="compositionally biased region" description="Basic and acidic residues" evidence="1">
    <location>
        <begin position="42"/>
        <end position="62"/>
    </location>
</feature>
<evidence type="ECO:0000256" key="1">
    <source>
        <dbReference type="SAM" id="MobiDB-lite"/>
    </source>
</evidence>
<gene>
    <name evidence="2" type="ORF">LTRI10_LOCUS7919</name>
</gene>
<sequence>MTQSAALISQSNLISLPSLLSKMELKRYEREATSKGTTAMNADRDGNDDVSTLKEEEERNMRPTEQTDADDAGYKGKVSYEERKDGKGIVGDNTGQ</sequence>